<gene>
    <name evidence="1" type="primary">Acey_s0067.g99</name>
    <name evidence="1" type="ORF">Y032_0067g99</name>
</gene>
<dbReference type="AlphaFoldDB" id="A0A016TZN9"/>
<protein>
    <submittedName>
        <fullName evidence="1">Uncharacterized protein</fullName>
    </submittedName>
</protein>
<evidence type="ECO:0000313" key="2">
    <source>
        <dbReference type="Proteomes" id="UP000024635"/>
    </source>
</evidence>
<comment type="caution">
    <text evidence="1">The sequence shown here is derived from an EMBL/GenBank/DDBJ whole genome shotgun (WGS) entry which is preliminary data.</text>
</comment>
<evidence type="ECO:0000313" key="1">
    <source>
        <dbReference type="EMBL" id="EYC08300.1"/>
    </source>
</evidence>
<proteinExistence type="predicted"/>
<dbReference type="Proteomes" id="UP000024635">
    <property type="component" value="Unassembled WGS sequence"/>
</dbReference>
<organism evidence="1 2">
    <name type="scientific">Ancylostoma ceylanicum</name>
    <dbReference type="NCBI Taxonomy" id="53326"/>
    <lineage>
        <taxon>Eukaryota</taxon>
        <taxon>Metazoa</taxon>
        <taxon>Ecdysozoa</taxon>
        <taxon>Nematoda</taxon>
        <taxon>Chromadorea</taxon>
        <taxon>Rhabditida</taxon>
        <taxon>Rhabditina</taxon>
        <taxon>Rhabditomorpha</taxon>
        <taxon>Strongyloidea</taxon>
        <taxon>Ancylostomatidae</taxon>
        <taxon>Ancylostomatinae</taxon>
        <taxon>Ancylostoma</taxon>
    </lineage>
</organism>
<reference evidence="2" key="1">
    <citation type="journal article" date="2015" name="Nat. Genet.">
        <title>The genome and transcriptome of the zoonotic hookworm Ancylostoma ceylanicum identify infection-specific gene families.</title>
        <authorList>
            <person name="Schwarz E.M."/>
            <person name="Hu Y."/>
            <person name="Antoshechkin I."/>
            <person name="Miller M.M."/>
            <person name="Sternberg P.W."/>
            <person name="Aroian R.V."/>
        </authorList>
    </citation>
    <scope>NUCLEOTIDE SEQUENCE</scope>
    <source>
        <strain evidence="2">HY135</strain>
    </source>
</reference>
<keyword evidence="2" id="KW-1185">Reference proteome</keyword>
<sequence>MDLRTTNGIGRLSFTAVAERYHSCKEAVRTSSVERFRAVKRIGNAGVVHRKRDNLVKAIPLGEEVFPVGVLGRGIN</sequence>
<name>A0A016TZN9_9BILA</name>
<dbReference type="EMBL" id="JARK01001403">
    <property type="protein sequence ID" value="EYC08300.1"/>
    <property type="molecule type" value="Genomic_DNA"/>
</dbReference>
<accession>A0A016TZN9</accession>